<comment type="caution">
    <text evidence="2">The sequence shown here is derived from an EMBL/GenBank/DDBJ whole genome shotgun (WGS) entry which is preliminary data.</text>
</comment>
<feature type="non-terminal residue" evidence="2">
    <location>
        <position position="21"/>
    </location>
</feature>
<evidence type="ECO:0000256" key="1">
    <source>
        <dbReference type="SAM" id="MobiDB-lite"/>
    </source>
</evidence>
<dbReference type="Proteomes" id="UP000265520">
    <property type="component" value="Unassembled WGS sequence"/>
</dbReference>
<sequence length="21" mass="2342">MEEKEDVDKCIGKGMNDFGVP</sequence>
<organism evidence="2 3">
    <name type="scientific">Trifolium medium</name>
    <dbReference type="NCBI Taxonomy" id="97028"/>
    <lineage>
        <taxon>Eukaryota</taxon>
        <taxon>Viridiplantae</taxon>
        <taxon>Streptophyta</taxon>
        <taxon>Embryophyta</taxon>
        <taxon>Tracheophyta</taxon>
        <taxon>Spermatophyta</taxon>
        <taxon>Magnoliopsida</taxon>
        <taxon>eudicotyledons</taxon>
        <taxon>Gunneridae</taxon>
        <taxon>Pentapetalae</taxon>
        <taxon>rosids</taxon>
        <taxon>fabids</taxon>
        <taxon>Fabales</taxon>
        <taxon>Fabaceae</taxon>
        <taxon>Papilionoideae</taxon>
        <taxon>50 kb inversion clade</taxon>
        <taxon>NPAAA clade</taxon>
        <taxon>Hologalegina</taxon>
        <taxon>IRL clade</taxon>
        <taxon>Trifolieae</taxon>
        <taxon>Trifolium</taxon>
    </lineage>
</organism>
<keyword evidence="3" id="KW-1185">Reference proteome</keyword>
<accession>A0A392VN40</accession>
<name>A0A392VN40_9FABA</name>
<feature type="region of interest" description="Disordered" evidence="1">
    <location>
        <begin position="1"/>
        <end position="21"/>
    </location>
</feature>
<dbReference type="AlphaFoldDB" id="A0A392VN40"/>
<protein>
    <submittedName>
        <fullName evidence="2">Uncharacterized protein</fullName>
    </submittedName>
</protein>
<reference evidence="2 3" key="1">
    <citation type="journal article" date="2018" name="Front. Plant Sci.">
        <title>Red Clover (Trifolium pratense) and Zigzag Clover (T. medium) - A Picture of Genomic Similarities and Differences.</title>
        <authorList>
            <person name="Dluhosova J."/>
            <person name="Istvanek J."/>
            <person name="Nedelnik J."/>
            <person name="Repkova J."/>
        </authorList>
    </citation>
    <scope>NUCLEOTIDE SEQUENCE [LARGE SCALE GENOMIC DNA]</scope>
    <source>
        <strain evidence="3">cv. 10/8</strain>
        <tissue evidence="2">Leaf</tissue>
    </source>
</reference>
<proteinExistence type="predicted"/>
<evidence type="ECO:0000313" key="2">
    <source>
        <dbReference type="EMBL" id="MCI88872.1"/>
    </source>
</evidence>
<feature type="compositionally biased region" description="Basic and acidic residues" evidence="1">
    <location>
        <begin position="1"/>
        <end position="11"/>
    </location>
</feature>
<evidence type="ECO:0000313" key="3">
    <source>
        <dbReference type="Proteomes" id="UP000265520"/>
    </source>
</evidence>
<dbReference type="EMBL" id="LXQA011204389">
    <property type="protein sequence ID" value="MCI88872.1"/>
    <property type="molecule type" value="Genomic_DNA"/>
</dbReference>